<dbReference type="InterPro" id="IPR048958">
    <property type="entry name" value="Polysacc_lyase_14"/>
</dbReference>
<proteinExistence type="predicted"/>
<reference evidence="2" key="1">
    <citation type="submission" date="2020-11" db="EMBL/GenBank/DDBJ databases">
        <title>Adaptations for nitrogen fixation in a non-lichenized fungal sporocarp promotes dispersal by wood-feeding termites.</title>
        <authorList>
            <consortium name="DOE Joint Genome Institute"/>
            <person name="Koch R.A."/>
            <person name="Yoon G."/>
            <person name="Arayal U."/>
            <person name="Lail K."/>
            <person name="Amirebrahimi M."/>
            <person name="Labutti K."/>
            <person name="Lipzen A."/>
            <person name="Riley R."/>
            <person name="Barry K."/>
            <person name="Henrissat B."/>
            <person name="Grigoriev I.V."/>
            <person name="Herr J.R."/>
            <person name="Aime M.C."/>
        </authorList>
    </citation>
    <scope>NUCLEOTIDE SEQUENCE</scope>
    <source>
        <strain evidence="2">MCA 3950</strain>
    </source>
</reference>
<keyword evidence="3" id="KW-1185">Reference proteome</keyword>
<dbReference type="OrthoDB" id="3337916at2759"/>
<evidence type="ECO:0000313" key="2">
    <source>
        <dbReference type="EMBL" id="KAG7447391.1"/>
    </source>
</evidence>
<dbReference type="EMBL" id="MU250532">
    <property type="protein sequence ID" value="KAG7447391.1"/>
    <property type="molecule type" value="Genomic_DNA"/>
</dbReference>
<sequence length="207" mass="22428">MRYDPQGGFSFYAPGPDSLDLTTAKEATFEYYVFFEEGFEFNKDGKLLGLYRGNSEGTAKSCSGGRRSDECFSARLTFRTDGAGEIYTYLPLSFDANSNFCSNEGSECNPTYGTSVGHGAFSFKAGEGTTVSERVRLNDVGQENGELELLLAETASLALWASFLGTVKRSVRPGGLNDVVGSTSDWPSPQDQSSYFSDFSVVITQGL</sequence>
<dbReference type="Pfam" id="PF21294">
    <property type="entry name" value="Polysacc_lyase_14"/>
    <property type="match status" value="1"/>
</dbReference>
<dbReference type="PANTHER" id="PTHR40124:SF1">
    <property type="entry name" value="DISAGGREGATASE RELATED REPEAT PROTEIN"/>
    <property type="match status" value="1"/>
</dbReference>
<dbReference type="Gene3D" id="2.60.120.200">
    <property type="match status" value="1"/>
</dbReference>
<gene>
    <name evidence="2" type="ORF">BT62DRAFT_980379</name>
</gene>
<dbReference type="AlphaFoldDB" id="A0A9P7VTW9"/>
<name>A0A9P7VTW9_9AGAR</name>
<accession>A0A9P7VTW9</accession>
<organism evidence="2 3">
    <name type="scientific">Guyanagaster necrorhizus</name>
    <dbReference type="NCBI Taxonomy" id="856835"/>
    <lineage>
        <taxon>Eukaryota</taxon>
        <taxon>Fungi</taxon>
        <taxon>Dikarya</taxon>
        <taxon>Basidiomycota</taxon>
        <taxon>Agaricomycotina</taxon>
        <taxon>Agaricomycetes</taxon>
        <taxon>Agaricomycetidae</taxon>
        <taxon>Agaricales</taxon>
        <taxon>Marasmiineae</taxon>
        <taxon>Physalacriaceae</taxon>
        <taxon>Guyanagaster</taxon>
    </lineage>
</organism>
<protein>
    <recommendedName>
        <fullName evidence="1">Polysaccharide lyase 14 domain-containing protein</fullName>
    </recommendedName>
</protein>
<evidence type="ECO:0000313" key="3">
    <source>
        <dbReference type="Proteomes" id="UP000812287"/>
    </source>
</evidence>
<dbReference type="GeneID" id="66111802"/>
<evidence type="ECO:0000259" key="1">
    <source>
        <dbReference type="Pfam" id="PF21294"/>
    </source>
</evidence>
<dbReference type="RefSeq" id="XP_043040891.1">
    <property type="nucleotide sequence ID" value="XM_043189505.1"/>
</dbReference>
<feature type="domain" description="Polysaccharide lyase 14" evidence="1">
    <location>
        <begin position="4"/>
        <end position="199"/>
    </location>
</feature>
<comment type="caution">
    <text evidence="2">The sequence shown here is derived from an EMBL/GenBank/DDBJ whole genome shotgun (WGS) entry which is preliminary data.</text>
</comment>
<dbReference type="PANTHER" id="PTHR40124">
    <property type="match status" value="1"/>
</dbReference>
<dbReference type="Proteomes" id="UP000812287">
    <property type="component" value="Unassembled WGS sequence"/>
</dbReference>